<evidence type="ECO:0000313" key="6">
    <source>
        <dbReference type="EMBL" id="PIC21735.1"/>
    </source>
</evidence>
<feature type="transmembrane region" description="Helical" evidence="4">
    <location>
        <begin position="6"/>
        <end position="27"/>
    </location>
</feature>
<organism evidence="6 7">
    <name type="scientific">Caenorhabditis nigoni</name>
    <dbReference type="NCBI Taxonomy" id="1611254"/>
    <lineage>
        <taxon>Eukaryota</taxon>
        <taxon>Metazoa</taxon>
        <taxon>Ecdysozoa</taxon>
        <taxon>Nematoda</taxon>
        <taxon>Chromadorea</taxon>
        <taxon>Rhabditida</taxon>
        <taxon>Rhabditina</taxon>
        <taxon>Rhabditomorpha</taxon>
        <taxon>Rhabditoidea</taxon>
        <taxon>Rhabditidae</taxon>
        <taxon>Peloderinae</taxon>
        <taxon>Caenorhabditis</taxon>
    </lineage>
</organism>
<dbReference type="GO" id="GO:0008270">
    <property type="term" value="F:zinc ion binding"/>
    <property type="evidence" value="ECO:0007669"/>
    <property type="project" value="UniProtKB-KW"/>
</dbReference>
<dbReference type="InterPro" id="IPR001841">
    <property type="entry name" value="Znf_RING"/>
</dbReference>
<name>A0A2G5T2X2_9PELO</name>
<gene>
    <name evidence="6" type="primary">Cnig_chr_X.g26465</name>
    <name evidence="6" type="ORF">B9Z55_026465</name>
</gene>
<keyword evidence="2" id="KW-0862">Zinc</keyword>
<keyword evidence="4" id="KW-0472">Membrane</keyword>
<proteinExistence type="predicted"/>
<keyword evidence="4" id="KW-0812">Transmembrane</keyword>
<dbReference type="PROSITE" id="PS50089">
    <property type="entry name" value="ZF_RING_2"/>
    <property type="match status" value="1"/>
</dbReference>
<comment type="caution">
    <text evidence="6">The sequence shown here is derived from an EMBL/GenBank/DDBJ whole genome shotgun (WGS) entry which is preliminary data.</text>
</comment>
<accession>A0A2G5T2X2</accession>
<dbReference type="STRING" id="1611254.A0A2G5T2X2"/>
<dbReference type="SUPFAM" id="SSF57850">
    <property type="entry name" value="RING/U-box"/>
    <property type="match status" value="1"/>
</dbReference>
<feature type="transmembrane region" description="Helical" evidence="4">
    <location>
        <begin position="183"/>
        <end position="202"/>
    </location>
</feature>
<dbReference type="AlphaFoldDB" id="A0A2G5T2X2"/>
<keyword evidence="4" id="KW-1133">Transmembrane helix</keyword>
<evidence type="ECO:0000256" key="2">
    <source>
        <dbReference type="ARBA" id="ARBA00022833"/>
    </source>
</evidence>
<dbReference type="Gene3D" id="3.30.40.10">
    <property type="entry name" value="Zinc/RING finger domain, C3HC4 (zinc finger)"/>
    <property type="match status" value="1"/>
</dbReference>
<keyword evidence="1 3" id="KW-0479">Metal-binding</keyword>
<reference evidence="7" key="1">
    <citation type="submission" date="2017-10" db="EMBL/GenBank/DDBJ databases">
        <title>Rapid genome shrinkage in a self-fertile nematode reveals novel sperm competition proteins.</title>
        <authorList>
            <person name="Yin D."/>
            <person name="Schwarz E.M."/>
            <person name="Thomas C.G."/>
            <person name="Felde R.L."/>
            <person name="Korf I.F."/>
            <person name="Cutter A.D."/>
            <person name="Schartner C.M."/>
            <person name="Ralston E.J."/>
            <person name="Meyer B.J."/>
            <person name="Haag E.S."/>
        </authorList>
    </citation>
    <scope>NUCLEOTIDE SEQUENCE [LARGE SCALE GENOMIC DNA]</scope>
    <source>
        <strain evidence="7">JU1422</strain>
    </source>
</reference>
<dbReference type="InterPro" id="IPR013083">
    <property type="entry name" value="Znf_RING/FYVE/PHD"/>
</dbReference>
<evidence type="ECO:0000256" key="4">
    <source>
        <dbReference type="SAM" id="Phobius"/>
    </source>
</evidence>
<dbReference type="EMBL" id="PDUG01000006">
    <property type="protein sequence ID" value="PIC21735.1"/>
    <property type="molecule type" value="Genomic_DNA"/>
</dbReference>
<keyword evidence="7" id="KW-1185">Reference proteome</keyword>
<keyword evidence="1 3" id="KW-0863">Zinc-finger</keyword>
<evidence type="ECO:0000313" key="7">
    <source>
        <dbReference type="Proteomes" id="UP000230233"/>
    </source>
</evidence>
<evidence type="ECO:0000256" key="1">
    <source>
        <dbReference type="ARBA" id="ARBA00022771"/>
    </source>
</evidence>
<sequence length="203" mass="23268">MMSAAMLFIQLLIVNLILGSIFVYLFIKFLELLMIEIVLALTKLRNAYNRKTRKSIAAFNETCPVCIAQCDHPVVIVGCRHQFCQDCFVNLWETAFNRNPTELLTCCFCRNPVIKIVPGECTYKINNNVCYKCNAGFELANFYNMVIGLIIIVIANEKRGRENEDDEEIEEEEVKEEYVVNNLNILIVLGTCIVFFLMVLGFP</sequence>
<evidence type="ECO:0000259" key="5">
    <source>
        <dbReference type="PROSITE" id="PS50089"/>
    </source>
</evidence>
<dbReference type="Proteomes" id="UP000230233">
    <property type="component" value="Chromosome X"/>
</dbReference>
<feature type="domain" description="RING-type" evidence="5">
    <location>
        <begin position="63"/>
        <end position="110"/>
    </location>
</feature>
<evidence type="ECO:0000256" key="3">
    <source>
        <dbReference type="PROSITE-ProRule" id="PRU00175"/>
    </source>
</evidence>
<protein>
    <recommendedName>
        <fullName evidence="5">RING-type domain-containing protein</fullName>
    </recommendedName>
</protein>